<accession>A0A151SVF8</accession>
<sequence>MISGCKLSKIGSEKFLDVSLYRSVVGALQYATITRPKINFFVNKVCQFMSNPLEQHWSTVKRIRH</sequence>
<dbReference type="PANTHER" id="PTHR11439">
    <property type="entry name" value="GAG-POL-RELATED RETROTRANSPOSON"/>
    <property type="match status" value="1"/>
</dbReference>
<name>A0A151SVF8_CAJCA</name>
<dbReference type="Gramene" id="C.cajan_13782.t">
    <property type="protein sequence ID" value="C.cajan_13782.t.cds1"/>
    <property type="gene ID" value="C.cajan_13782"/>
</dbReference>
<organism evidence="1 2">
    <name type="scientific">Cajanus cajan</name>
    <name type="common">Pigeon pea</name>
    <name type="synonym">Cajanus indicus</name>
    <dbReference type="NCBI Taxonomy" id="3821"/>
    <lineage>
        <taxon>Eukaryota</taxon>
        <taxon>Viridiplantae</taxon>
        <taxon>Streptophyta</taxon>
        <taxon>Embryophyta</taxon>
        <taxon>Tracheophyta</taxon>
        <taxon>Spermatophyta</taxon>
        <taxon>Magnoliopsida</taxon>
        <taxon>eudicotyledons</taxon>
        <taxon>Gunneridae</taxon>
        <taxon>Pentapetalae</taxon>
        <taxon>rosids</taxon>
        <taxon>fabids</taxon>
        <taxon>Fabales</taxon>
        <taxon>Fabaceae</taxon>
        <taxon>Papilionoideae</taxon>
        <taxon>50 kb inversion clade</taxon>
        <taxon>NPAAA clade</taxon>
        <taxon>indigoferoid/millettioid clade</taxon>
        <taxon>Phaseoleae</taxon>
        <taxon>Cajanus</taxon>
    </lineage>
</organism>
<keyword evidence="2" id="KW-1185">Reference proteome</keyword>
<dbReference type="Proteomes" id="UP000075243">
    <property type="component" value="Chromosome 10"/>
</dbReference>
<evidence type="ECO:0000313" key="2">
    <source>
        <dbReference type="Proteomes" id="UP000075243"/>
    </source>
</evidence>
<dbReference type="EMBL" id="CM003612">
    <property type="protein sequence ID" value="KYP58783.1"/>
    <property type="molecule type" value="Genomic_DNA"/>
</dbReference>
<evidence type="ECO:0000313" key="1">
    <source>
        <dbReference type="EMBL" id="KYP58783.1"/>
    </source>
</evidence>
<evidence type="ECO:0008006" key="3">
    <source>
        <dbReference type="Google" id="ProtNLM"/>
    </source>
</evidence>
<dbReference type="PANTHER" id="PTHR11439:SF455">
    <property type="entry name" value="RLK (RECEPTOR-LIKE PROTEIN KINASE) 8, PUTATIVE-RELATED"/>
    <property type="match status" value="1"/>
</dbReference>
<protein>
    <recommendedName>
        <fullName evidence="3">Retrovirus-related Pol polyprotein from transposon TNT 1-94</fullName>
    </recommendedName>
</protein>
<dbReference type="AlphaFoldDB" id="A0A151SVF8"/>
<reference evidence="1 2" key="1">
    <citation type="journal article" date="2012" name="Nat. Biotechnol.">
        <title>Draft genome sequence of pigeonpea (Cajanus cajan), an orphan legume crop of resource-poor farmers.</title>
        <authorList>
            <person name="Varshney R.K."/>
            <person name="Chen W."/>
            <person name="Li Y."/>
            <person name="Bharti A.K."/>
            <person name="Saxena R.K."/>
            <person name="Schlueter J.A."/>
            <person name="Donoghue M.T."/>
            <person name="Azam S."/>
            <person name="Fan G."/>
            <person name="Whaley A.M."/>
            <person name="Farmer A.D."/>
            <person name="Sheridan J."/>
            <person name="Iwata A."/>
            <person name="Tuteja R."/>
            <person name="Penmetsa R.V."/>
            <person name="Wu W."/>
            <person name="Upadhyaya H.D."/>
            <person name="Yang S.P."/>
            <person name="Shah T."/>
            <person name="Saxena K.B."/>
            <person name="Michael T."/>
            <person name="McCombie W.R."/>
            <person name="Yang B."/>
            <person name="Zhang G."/>
            <person name="Yang H."/>
            <person name="Wang J."/>
            <person name="Spillane C."/>
            <person name="Cook D.R."/>
            <person name="May G.D."/>
            <person name="Xu X."/>
            <person name="Jackson S.A."/>
        </authorList>
    </citation>
    <scope>NUCLEOTIDE SEQUENCE [LARGE SCALE GENOMIC DNA]</scope>
    <source>
        <strain evidence="2">cv. Asha</strain>
    </source>
</reference>
<gene>
    <name evidence="1" type="ORF">KK1_014205</name>
</gene>
<proteinExistence type="predicted"/>